<feature type="domain" description="Beta-lactamase-related" evidence="3">
    <location>
        <begin position="49"/>
        <end position="371"/>
    </location>
</feature>
<proteinExistence type="predicted"/>
<keyword evidence="2" id="KW-0732">Signal</keyword>
<evidence type="ECO:0000313" key="5">
    <source>
        <dbReference type="Proteomes" id="UP001432060"/>
    </source>
</evidence>
<organism evidence="4 5">
    <name type="scientific">Streptomyces melanogenes</name>
    <dbReference type="NCBI Taxonomy" id="67326"/>
    <lineage>
        <taxon>Bacteria</taxon>
        <taxon>Bacillati</taxon>
        <taxon>Actinomycetota</taxon>
        <taxon>Actinomycetes</taxon>
        <taxon>Kitasatosporales</taxon>
        <taxon>Streptomycetaceae</taxon>
        <taxon>Streptomyces</taxon>
    </lineage>
</organism>
<accession>A0ABZ1XK61</accession>
<gene>
    <name evidence="4" type="ORF">OG515_14290</name>
</gene>
<sequence length="412" mass="44365">MSVRTGRRVRTTVFSVVVAAGITATVCAAGPASAREAAPVSHRATQQAMDAAVRDGVPGVVGIAQRDGRTWSGDSGVADLRTGRERQPEDRYRVGSITKTFVATVVLQLEAEGRLSLDDTVEHWLPGVVRGNGHDGTKITLRQLLNHTSGIYNYTQDQALGQRIFSTEFLQHRYDTYTPRQLVDIAMAHAPNFEPGASWRYSNTNFVLAGMVIEKATGHSYATEIERRVLRPLHLRSTTVPGTDSRMPRPSGRAYSKLSTESTGRTYDVTALNPSMAGSAGEMVSNSADLNRFYRALLTGELLPQRQLKEMTTTVLMDPGAPDARYGLGLQMNKLPCGTEVWGHGGGIHGSSSEALTTKDGRHSLAFNFNGDWSGDSAAVVLAEFCGTAPAAKSAKPVKPVVKTVEPVALVK</sequence>
<dbReference type="InterPro" id="IPR050491">
    <property type="entry name" value="AmpC-like"/>
</dbReference>
<dbReference type="InterPro" id="IPR001466">
    <property type="entry name" value="Beta-lactam-related"/>
</dbReference>
<name>A0ABZ1XK61_9ACTN</name>
<feature type="chain" id="PRO_5045506492" evidence="2">
    <location>
        <begin position="29"/>
        <end position="412"/>
    </location>
</feature>
<dbReference type="InterPro" id="IPR012338">
    <property type="entry name" value="Beta-lactam/transpept-like"/>
</dbReference>
<evidence type="ECO:0000256" key="2">
    <source>
        <dbReference type="SAM" id="SignalP"/>
    </source>
</evidence>
<evidence type="ECO:0000256" key="1">
    <source>
        <dbReference type="SAM" id="MobiDB-lite"/>
    </source>
</evidence>
<dbReference type="Proteomes" id="UP001432060">
    <property type="component" value="Chromosome"/>
</dbReference>
<dbReference type="PANTHER" id="PTHR46825:SF7">
    <property type="entry name" value="D-ALANYL-D-ALANINE CARBOXYPEPTIDASE"/>
    <property type="match status" value="1"/>
</dbReference>
<dbReference type="PANTHER" id="PTHR46825">
    <property type="entry name" value="D-ALANYL-D-ALANINE-CARBOXYPEPTIDASE/ENDOPEPTIDASE AMPH"/>
    <property type="match status" value="1"/>
</dbReference>
<dbReference type="EMBL" id="CP109019">
    <property type="protein sequence ID" value="WUT83292.1"/>
    <property type="molecule type" value="Genomic_DNA"/>
</dbReference>
<protein>
    <submittedName>
        <fullName evidence="4">Beta-lactamase family protein</fullName>
    </submittedName>
</protein>
<evidence type="ECO:0000313" key="4">
    <source>
        <dbReference type="EMBL" id="WUT83292.1"/>
    </source>
</evidence>
<keyword evidence="5" id="KW-1185">Reference proteome</keyword>
<reference evidence="4" key="1">
    <citation type="submission" date="2022-10" db="EMBL/GenBank/DDBJ databases">
        <title>The complete genomes of actinobacterial strains from the NBC collection.</title>
        <authorList>
            <person name="Joergensen T.S."/>
            <person name="Alvarez Arevalo M."/>
            <person name="Sterndorff E.B."/>
            <person name="Faurdal D."/>
            <person name="Vuksanovic O."/>
            <person name="Mourched A.-S."/>
            <person name="Charusanti P."/>
            <person name="Shaw S."/>
            <person name="Blin K."/>
            <person name="Weber T."/>
        </authorList>
    </citation>
    <scope>NUCLEOTIDE SEQUENCE</scope>
    <source>
        <strain evidence="4">NBC_00668</strain>
    </source>
</reference>
<feature type="region of interest" description="Disordered" evidence="1">
    <location>
        <begin position="238"/>
        <end position="260"/>
    </location>
</feature>
<feature type="signal peptide" evidence="2">
    <location>
        <begin position="1"/>
        <end position="28"/>
    </location>
</feature>
<dbReference type="Gene3D" id="3.40.710.10">
    <property type="entry name" value="DD-peptidase/beta-lactamase superfamily"/>
    <property type="match status" value="1"/>
</dbReference>
<dbReference type="SUPFAM" id="SSF56601">
    <property type="entry name" value="beta-lactamase/transpeptidase-like"/>
    <property type="match status" value="1"/>
</dbReference>
<dbReference type="RefSeq" id="WP_329398839.1">
    <property type="nucleotide sequence ID" value="NZ_CP109019.1"/>
</dbReference>
<dbReference type="Pfam" id="PF00144">
    <property type="entry name" value="Beta-lactamase"/>
    <property type="match status" value="1"/>
</dbReference>
<evidence type="ECO:0000259" key="3">
    <source>
        <dbReference type="Pfam" id="PF00144"/>
    </source>
</evidence>